<evidence type="ECO:0000256" key="2">
    <source>
        <dbReference type="ARBA" id="ARBA00022840"/>
    </source>
</evidence>
<dbReference type="InterPro" id="IPR050534">
    <property type="entry name" value="Coronavir_polyprotein_1ab"/>
</dbReference>
<sequence>MSKKEVKFNCKIVKCMYNSEDYKIYATDVDKKEFPNIKHNKYDNVTIYGNVHNLVVSQSYEITAVEQLDKYGFGYDIVNVRMDKPKNEEEVYMFLREILTENQAGVLWQHYPDIIDIVLRGEDDTVDLDKLKGIGEKTFETIKTKIIENYCIYDLVIEFGGILTMSMLKKLYDEFKSIPKMKQELRKQPYKSLTKISGVGFIKADSILLELQRLGKINFPFELKSSAQRCAACMEYYLEENQKEGNTKMDLRDLRKQVVRLVPACSSHYVECLKDPDIYYNKDTFEVSLKSTHDTETAIAAVLFVANLKPKIWDFDWKSYQTSGEYHLTDEQTSALECICNNNIMILNGFAGSGKSATSAMIIKMLEDNNISYTLMAPTGRAAKVLSDYTGKPAATIHRGLGYMPKNRWGYDSECKLPFDVVLVDEFSMTDIFLFLHLCDAIDFSRTKLIVVGDSAQLPSVGPGNLLYDMINSFIIPTVTLNQIFRYAEGGLMKVATDVRNMKPYLYDLSNGMVKFGKDYTFINANNEQAVKCAIGLYQKLLSQYVPEDILVLSAFNKGDCGTIAINNAIQKIANPNYGSEKCIKSGDTTYYVGDIVIQIKNNYEAEVDMGDMNIENASQNDEPSIKNTFIPNGMLGKIIDIYDEIIPYTNEHKTGAIIDFDGVRVKYEKSEMSMLLLGYAISIHKSQGGSAKVTITLTPSCHAYMMNSNLLYVALTRTKEKCFHIGDKDTVNRSIKKKENFKRNTFLLDILKKLKIKLNKKESK</sequence>
<protein>
    <submittedName>
        <fullName evidence="4">AAA family ATPase</fullName>
    </submittedName>
</protein>
<reference evidence="4 5" key="1">
    <citation type="journal article" date="2019" name="Nat. Med.">
        <title>A library of human gut bacterial isolates paired with longitudinal multiomics data enables mechanistic microbiome research.</title>
        <authorList>
            <person name="Poyet M."/>
            <person name="Groussin M."/>
            <person name="Gibbons S.M."/>
            <person name="Avila-Pacheco J."/>
            <person name="Jiang X."/>
            <person name="Kearney S.M."/>
            <person name="Perrotta A.R."/>
            <person name="Berdy B."/>
            <person name="Zhao S."/>
            <person name="Lieberman T.D."/>
            <person name="Swanson P.K."/>
            <person name="Smith M."/>
            <person name="Roesemann S."/>
            <person name="Alexander J.E."/>
            <person name="Rich S.A."/>
            <person name="Livny J."/>
            <person name="Vlamakis H."/>
            <person name="Clish C."/>
            <person name="Bullock K."/>
            <person name="Deik A."/>
            <person name="Scott J."/>
            <person name="Pierce K.A."/>
            <person name="Xavier R.J."/>
            <person name="Alm E.J."/>
        </authorList>
    </citation>
    <scope>NUCLEOTIDE SEQUENCE [LARGE SCALE GENOMIC DNA]</scope>
    <source>
        <strain evidence="4 5">BIOML-A1</strain>
    </source>
</reference>
<dbReference type="Pfam" id="PF14490">
    <property type="entry name" value="HHH_RecD2"/>
    <property type="match status" value="1"/>
</dbReference>
<dbReference type="AlphaFoldDB" id="A0A6L8SY66"/>
<feature type="domain" description="Helix-hairpin-helix DNA-binding motif class 1" evidence="3">
    <location>
        <begin position="126"/>
        <end position="145"/>
    </location>
</feature>
<dbReference type="Gene3D" id="3.40.50.300">
    <property type="entry name" value="P-loop containing nucleotide triphosphate hydrolases"/>
    <property type="match status" value="2"/>
</dbReference>
<dbReference type="GO" id="GO:0005524">
    <property type="term" value="F:ATP binding"/>
    <property type="evidence" value="ECO:0007669"/>
    <property type="project" value="UniProtKB-KW"/>
</dbReference>
<proteinExistence type="predicted"/>
<dbReference type="GO" id="GO:0009338">
    <property type="term" value="C:exodeoxyribonuclease V complex"/>
    <property type="evidence" value="ECO:0007669"/>
    <property type="project" value="TreeGrafter"/>
</dbReference>
<evidence type="ECO:0000256" key="1">
    <source>
        <dbReference type="ARBA" id="ARBA00022741"/>
    </source>
</evidence>
<dbReference type="InterPro" id="IPR029493">
    <property type="entry name" value="RecD2-like_HHH"/>
</dbReference>
<dbReference type="InterPro" id="IPR027785">
    <property type="entry name" value="UvrD-like_helicase_C"/>
</dbReference>
<dbReference type="GO" id="GO:0006310">
    <property type="term" value="P:DNA recombination"/>
    <property type="evidence" value="ECO:0007669"/>
    <property type="project" value="TreeGrafter"/>
</dbReference>
<dbReference type="EMBL" id="WWVQ01000005">
    <property type="protein sequence ID" value="MZL32267.1"/>
    <property type="molecule type" value="Genomic_DNA"/>
</dbReference>
<comment type="caution">
    <text evidence="4">The sequence shown here is derived from an EMBL/GenBank/DDBJ whole genome shotgun (WGS) entry which is preliminary data.</text>
</comment>
<dbReference type="InterPro" id="IPR027417">
    <property type="entry name" value="P-loop_NTPase"/>
</dbReference>
<evidence type="ECO:0000313" key="4">
    <source>
        <dbReference type="EMBL" id="MZL32267.1"/>
    </source>
</evidence>
<dbReference type="Gene3D" id="1.10.10.2220">
    <property type="match status" value="1"/>
</dbReference>
<keyword evidence="2" id="KW-0067">ATP-binding</keyword>
<dbReference type="GO" id="GO:0017116">
    <property type="term" value="F:single-stranded DNA helicase activity"/>
    <property type="evidence" value="ECO:0007669"/>
    <property type="project" value="TreeGrafter"/>
</dbReference>
<keyword evidence="1" id="KW-0547">Nucleotide-binding</keyword>
<dbReference type="GO" id="GO:0006281">
    <property type="term" value="P:DNA repair"/>
    <property type="evidence" value="ECO:0007669"/>
    <property type="project" value="InterPro"/>
</dbReference>
<dbReference type="PANTHER" id="PTHR43788:SF6">
    <property type="entry name" value="DNA HELICASE B"/>
    <property type="match status" value="1"/>
</dbReference>
<evidence type="ECO:0000313" key="5">
    <source>
        <dbReference type="Proteomes" id="UP000477285"/>
    </source>
</evidence>
<dbReference type="PANTHER" id="PTHR43788">
    <property type="entry name" value="DNA2/NAM7 HELICASE FAMILY MEMBER"/>
    <property type="match status" value="1"/>
</dbReference>
<dbReference type="RefSeq" id="WP_161233387.1">
    <property type="nucleotide sequence ID" value="NZ_WWVI01000022.1"/>
</dbReference>
<dbReference type="Gene3D" id="2.30.30.940">
    <property type="match status" value="1"/>
</dbReference>
<dbReference type="Pfam" id="PF13538">
    <property type="entry name" value="UvrD_C_2"/>
    <property type="match status" value="1"/>
</dbReference>
<name>A0A6L8SY66_9FIRM</name>
<dbReference type="Pfam" id="PF13604">
    <property type="entry name" value="AAA_30"/>
    <property type="match status" value="1"/>
</dbReference>
<dbReference type="SMART" id="SM00278">
    <property type="entry name" value="HhH1"/>
    <property type="match status" value="2"/>
</dbReference>
<organism evidence="4 5">
    <name type="scientific">Blautia wexlerae</name>
    <dbReference type="NCBI Taxonomy" id="418240"/>
    <lineage>
        <taxon>Bacteria</taxon>
        <taxon>Bacillati</taxon>
        <taxon>Bacillota</taxon>
        <taxon>Clostridia</taxon>
        <taxon>Lachnospirales</taxon>
        <taxon>Lachnospiraceae</taxon>
        <taxon>Blautia</taxon>
    </lineage>
</organism>
<dbReference type="GO" id="GO:0003677">
    <property type="term" value="F:DNA binding"/>
    <property type="evidence" value="ECO:0007669"/>
    <property type="project" value="InterPro"/>
</dbReference>
<dbReference type="CDD" id="cd17933">
    <property type="entry name" value="DEXSc_RecD-like"/>
    <property type="match status" value="1"/>
</dbReference>
<dbReference type="CDD" id="cd18809">
    <property type="entry name" value="SF1_C_RecD"/>
    <property type="match status" value="1"/>
</dbReference>
<dbReference type="Proteomes" id="UP000477285">
    <property type="component" value="Unassembled WGS sequence"/>
</dbReference>
<accession>A0A6L8SY66</accession>
<dbReference type="SUPFAM" id="SSF52540">
    <property type="entry name" value="P-loop containing nucleoside triphosphate hydrolases"/>
    <property type="match status" value="2"/>
</dbReference>
<gene>
    <name evidence="4" type="ORF">GT728_03405</name>
</gene>
<evidence type="ECO:0000259" key="3">
    <source>
        <dbReference type="SMART" id="SM00278"/>
    </source>
</evidence>
<feature type="domain" description="Helix-hairpin-helix DNA-binding motif class 1" evidence="3">
    <location>
        <begin position="191"/>
        <end position="210"/>
    </location>
</feature>
<dbReference type="InterPro" id="IPR003583">
    <property type="entry name" value="Hlx-hairpin-Hlx_DNA-bd_motif"/>
</dbReference>